<keyword evidence="3" id="KW-0255">Endonuclease</keyword>
<evidence type="ECO:0000313" key="3">
    <source>
        <dbReference type="EMBL" id="PRY05393.1"/>
    </source>
</evidence>
<protein>
    <submittedName>
        <fullName evidence="3">HNH endonuclease</fullName>
    </submittedName>
</protein>
<dbReference type="GO" id="GO:0003676">
    <property type="term" value="F:nucleic acid binding"/>
    <property type="evidence" value="ECO:0007669"/>
    <property type="project" value="InterPro"/>
</dbReference>
<dbReference type="Pfam" id="PF01844">
    <property type="entry name" value="HNH"/>
    <property type="match status" value="1"/>
</dbReference>
<gene>
    <name evidence="3" type="ORF">CLV37_1395</name>
</gene>
<keyword evidence="3" id="KW-0378">Hydrolase</keyword>
<dbReference type="GO" id="GO:0008270">
    <property type="term" value="F:zinc ion binding"/>
    <property type="evidence" value="ECO:0007669"/>
    <property type="project" value="InterPro"/>
</dbReference>
<evidence type="ECO:0000259" key="2">
    <source>
        <dbReference type="SMART" id="SM00507"/>
    </source>
</evidence>
<proteinExistence type="predicted"/>
<dbReference type="InterPro" id="IPR002711">
    <property type="entry name" value="HNH"/>
</dbReference>
<dbReference type="InterPro" id="IPR003615">
    <property type="entry name" value="HNH_nuc"/>
</dbReference>
<dbReference type="Proteomes" id="UP000238083">
    <property type="component" value="Unassembled WGS sequence"/>
</dbReference>
<reference evidence="3 4" key="1">
    <citation type="submission" date="2018-03" db="EMBL/GenBank/DDBJ databases">
        <title>Genomic Encyclopedia of Archaeal and Bacterial Type Strains, Phase II (KMG-II): from individual species to whole genera.</title>
        <authorList>
            <person name="Goeker M."/>
        </authorList>
    </citation>
    <scope>NUCLEOTIDE SEQUENCE [LARGE SCALE GENOMIC DNA]</scope>
    <source>
        <strain evidence="3 4">DSM 19711</strain>
    </source>
</reference>
<dbReference type="RefSeq" id="WP_106215734.1">
    <property type="nucleotide sequence ID" value="NZ_PVZF01000039.1"/>
</dbReference>
<dbReference type="OrthoDB" id="4413592at2"/>
<sequence length="97" mass="10766">MTTSRTGTNEWKKARARVLARSTVCHLCGLPGANEVDHVVPYSRGGGDNEENLRPAHRSCNRSKGARITGPVLPRTRAEVAVAMREWERTVGPSREW</sequence>
<dbReference type="AlphaFoldDB" id="A0A2T0QLU5"/>
<keyword evidence="4" id="KW-1185">Reference proteome</keyword>
<keyword evidence="3" id="KW-0540">Nuclease</keyword>
<dbReference type="GO" id="GO:0004519">
    <property type="term" value="F:endonuclease activity"/>
    <property type="evidence" value="ECO:0007669"/>
    <property type="project" value="UniProtKB-KW"/>
</dbReference>
<dbReference type="EMBL" id="PVZF01000039">
    <property type="protein sequence ID" value="PRY05393.1"/>
    <property type="molecule type" value="Genomic_DNA"/>
</dbReference>
<comment type="caution">
    <text evidence="3">The sequence shown here is derived from an EMBL/GenBank/DDBJ whole genome shotgun (WGS) entry which is preliminary data.</text>
</comment>
<dbReference type="Gene3D" id="1.10.30.50">
    <property type="match status" value="1"/>
</dbReference>
<organism evidence="3 4">
    <name type="scientific">Kineococcus rhizosphaerae</name>
    <dbReference type="NCBI Taxonomy" id="559628"/>
    <lineage>
        <taxon>Bacteria</taxon>
        <taxon>Bacillati</taxon>
        <taxon>Actinomycetota</taxon>
        <taxon>Actinomycetes</taxon>
        <taxon>Kineosporiales</taxon>
        <taxon>Kineosporiaceae</taxon>
        <taxon>Kineococcus</taxon>
    </lineage>
</organism>
<feature type="region of interest" description="Disordered" evidence="1">
    <location>
        <begin position="43"/>
        <end position="68"/>
    </location>
</feature>
<dbReference type="SMART" id="SM00507">
    <property type="entry name" value="HNHc"/>
    <property type="match status" value="1"/>
</dbReference>
<accession>A0A2T0QLU5</accession>
<feature type="compositionally biased region" description="Basic residues" evidence="1">
    <location>
        <begin position="55"/>
        <end position="65"/>
    </location>
</feature>
<evidence type="ECO:0000256" key="1">
    <source>
        <dbReference type="SAM" id="MobiDB-lite"/>
    </source>
</evidence>
<name>A0A2T0QLU5_9ACTN</name>
<dbReference type="CDD" id="cd00085">
    <property type="entry name" value="HNHc"/>
    <property type="match status" value="1"/>
</dbReference>
<feature type="domain" description="HNH nuclease" evidence="2">
    <location>
        <begin position="13"/>
        <end position="62"/>
    </location>
</feature>
<evidence type="ECO:0000313" key="4">
    <source>
        <dbReference type="Proteomes" id="UP000238083"/>
    </source>
</evidence>